<dbReference type="InterPro" id="IPR001789">
    <property type="entry name" value="Sig_transdc_resp-reg_receiver"/>
</dbReference>
<dbReference type="InterPro" id="IPR011006">
    <property type="entry name" value="CheY-like_superfamily"/>
</dbReference>
<sequence>MNKQGPIIFIEDDLEDQDILADVFKSLDYNNEIIFFSESEKALEYLTATKIKPFIIFSDINMPKLNGMELRDKVRENKELEIKSIPYLFFTTTAEQKNVIDAYSKSIQGFFIKPSDYNQIKAMMKIIIEYWKICVSPDYTG</sequence>
<accession>A0A2N3HIW0</accession>
<dbReference type="SUPFAM" id="SSF52172">
    <property type="entry name" value="CheY-like"/>
    <property type="match status" value="1"/>
</dbReference>
<name>A0A2N3HIW0_9FLAO</name>
<evidence type="ECO:0000259" key="2">
    <source>
        <dbReference type="PROSITE" id="PS50110"/>
    </source>
</evidence>
<reference evidence="3 4" key="1">
    <citation type="submission" date="2017-12" db="EMBL/GenBank/DDBJ databases">
        <title>Confluentibacter flavum sp. nov., isolated from the saline lake.</title>
        <authorList>
            <person name="Yu L."/>
        </authorList>
    </citation>
    <scope>NUCLEOTIDE SEQUENCE [LARGE SCALE GENOMIC DNA]</scope>
    <source>
        <strain evidence="3 4">3B</strain>
    </source>
</reference>
<comment type="caution">
    <text evidence="3">The sequence shown here is derived from an EMBL/GenBank/DDBJ whole genome shotgun (WGS) entry which is preliminary data.</text>
</comment>
<keyword evidence="1" id="KW-0597">Phosphoprotein</keyword>
<dbReference type="InterPro" id="IPR052893">
    <property type="entry name" value="TCS_response_regulator"/>
</dbReference>
<gene>
    <name evidence="3" type="ORF">CSW08_11050</name>
</gene>
<dbReference type="Gene3D" id="3.40.50.2300">
    <property type="match status" value="1"/>
</dbReference>
<dbReference type="Proteomes" id="UP000233435">
    <property type="component" value="Unassembled WGS sequence"/>
</dbReference>
<dbReference type="OrthoDB" id="958614at2"/>
<dbReference type="Pfam" id="PF00072">
    <property type="entry name" value="Response_reg"/>
    <property type="match status" value="1"/>
</dbReference>
<dbReference type="SMART" id="SM00448">
    <property type="entry name" value="REC"/>
    <property type="match status" value="1"/>
</dbReference>
<dbReference type="RefSeq" id="WP_106659949.1">
    <property type="nucleotide sequence ID" value="NZ_PJEO01000040.1"/>
</dbReference>
<dbReference type="EMBL" id="PJEO01000040">
    <property type="protein sequence ID" value="PKQ44843.1"/>
    <property type="molecule type" value="Genomic_DNA"/>
</dbReference>
<dbReference type="PROSITE" id="PS50110">
    <property type="entry name" value="RESPONSE_REGULATORY"/>
    <property type="match status" value="1"/>
</dbReference>
<organism evidence="3 4">
    <name type="scientific">Confluentibacter flavum</name>
    <dbReference type="NCBI Taxonomy" id="1909700"/>
    <lineage>
        <taxon>Bacteria</taxon>
        <taxon>Pseudomonadati</taxon>
        <taxon>Bacteroidota</taxon>
        <taxon>Flavobacteriia</taxon>
        <taxon>Flavobacteriales</taxon>
        <taxon>Flavobacteriaceae</taxon>
        <taxon>Confluentibacter</taxon>
    </lineage>
</organism>
<dbReference type="PANTHER" id="PTHR44520:SF2">
    <property type="entry name" value="RESPONSE REGULATOR RCP1"/>
    <property type="match status" value="1"/>
</dbReference>
<feature type="domain" description="Response regulatory" evidence="2">
    <location>
        <begin position="6"/>
        <end position="128"/>
    </location>
</feature>
<dbReference type="GO" id="GO:0000160">
    <property type="term" value="P:phosphorelay signal transduction system"/>
    <property type="evidence" value="ECO:0007669"/>
    <property type="project" value="InterPro"/>
</dbReference>
<evidence type="ECO:0000313" key="4">
    <source>
        <dbReference type="Proteomes" id="UP000233435"/>
    </source>
</evidence>
<feature type="modified residue" description="4-aspartylphosphate" evidence="1">
    <location>
        <position position="59"/>
    </location>
</feature>
<evidence type="ECO:0000313" key="3">
    <source>
        <dbReference type="EMBL" id="PKQ44843.1"/>
    </source>
</evidence>
<proteinExistence type="predicted"/>
<protein>
    <submittedName>
        <fullName evidence="3">Response regulator</fullName>
    </submittedName>
</protein>
<keyword evidence="4" id="KW-1185">Reference proteome</keyword>
<dbReference type="AlphaFoldDB" id="A0A2N3HIW0"/>
<dbReference type="PANTHER" id="PTHR44520">
    <property type="entry name" value="RESPONSE REGULATOR RCP1-RELATED"/>
    <property type="match status" value="1"/>
</dbReference>
<evidence type="ECO:0000256" key="1">
    <source>
        <dbReference type="PROSITE-ProRule" id="PRU00169"/>
    </source>
</evidence>